<dbReference type="PANTHER" id="PTHR22911">
    <property type="entry name" value="ACYL-MALONYL CONDENSING ENZYME-RELATED"/>
    <property type="match status" value="1"/>
</dbReference>
<accession>A0A6C0RGP7</accession>
<evidence type="ECO:0000313" key="4">
    <source>
        <dbReference type="Proteomes" id="UP000474630"/>
    </source>
</evidence>
<dbReference type="InterPro" id="IPR037185">
    <property type="entry name" value="EmrE-like"/>
</dbReference>
<dbReference type="SUPFAM" id="SSF103481">
    <property type="entry name" value="Multidrug resistance efflux transporter EmrE"/>
    <property type="match status" value="2"/>
</dbReference>
<feature type="transmembrane region" description="Helical" evidence="1">
    <location>
        <begin position="117"/>
        <end position="135"/>
    </location>
</feature>
<protein>
    <submittedName>
        <fullName evidence="3">EamA family transporter</fullName>
    </submittedName>
</protein>
<name>A0A6C0RGP7_9BACT</name>
<feature type="transmembrane region" description="Helical" evidence="1">
    <location>
        <begin position="207"/>
        <end position="225"/>
    </location>
</feature>
<evidence type="ECO:0000259" key="2">
    <source>
        <dbReference type="Pfam" id="PF00892"/>
    </source>
</evidence>
<dbReference type="Pfam" id="PF00892">
    <property type="entry name" value="EamA"/>
    <property type="match status" value="2"/>
</dbReference>
<proteinExistence type="predicted"/>
<evidence type="ECO:0000256" key="1">
    <source>
        <dbReference type="SAM" id="Phobius"/>
    </source>
</evidence>
<evidence type="ECO:0000313" key="3">
    <source>
        <dbReference type="EMBL" id="QIA09166.1"/>
    </source>
</evidence>
<feature type="transmembrane region" description="Helical" evidence="1">
    <location>
        <begin position="171"/>
        <end position="195"/>
    </location>
</feature>
<feature type="transmembrane region" description="Helical" evidence="1">
    <location>
        <begin position="63"/>
        <end position="82"/>
    </location>
</feature>
<dbReference type="PANTHER" id="PTHR22911:SF79">
    <property type="entry name" value="MOBA-LIKE NTP TRANSFERASE DOMAIN-CONTAINING PROTEIN"/>
    <property type="match status" value="1"/>
</dbReference>
<reference evidence="3 4" key="1">
    <citation type="submission" date="2020-02" db="EMBL/GenBank/DDBJ databases">
        <title>Genome sequencing for Draconibacterium sp. strain M1.</title>
        <authorList>
            <person name="Park S.-J."/>
        </authorList>
    </citation>
    <scope>NUCLEOTIDE SEQUENCE [LARGE SCALE GENOMIC DNA]</scope>
    <source>
        <strain evidence="3 4">M1</strain>
    </source>
</reference>
<dbReference type="EMBL" id="CP048409">
    <property type="protein sequence ID" value="QIA09166.1"/>
    <property type="molecule type" value="Genomic_DNA"/>
</dbReference>
<dbReference type="AlphaFoldDB" id="A0A6C0RGP7"/>
<dbReference type="InterPro" id="IPR000620">
    <property type="entry name" value="EamA_dom"/>
</dbReference>
<feature type="transmembrane region" description="Helical" evidence="1">
    <location>
        <begin position="141"/>
        <end position="159"/>
    </location>
</feature>
<keyword evidence="4" id="KW-1185">Reference proteome</keyword>
<feature type="transmembrane region" description="Helical" evidence="1">
    <location>
        <begin position="237"/>
        <end position="256"/>
    </location>
</feature>
<dbReference type="RefSeq" id="WP_163348142.1">
    <property type="nucleotide sequence ID" value="NZ_CP048409.1"/>
</dbReference>
<feature type="domain" description="EamA" evidence="2">
    <location>
        <begin position="141"/>
        <end position="279"/>
    </location>
</feature>
<organism evidence="3 4">
    <name type="scientific">Draconibacterium halophilum</name>
    <dbReference type="NCBI Taxonomy" id="2706887"/>
    <lineage>
        <taxon>Bacteria</taxon>
        <taxon>Pseudomonadati</taxon>
        <taxon>Bacteroidota</taxon>
        <taxon>Bacteroidia</taxon>
        <taxon>Marinilabiliales</taxon>
        <taxon>Prolixibacteraceae</taxon>
        <taxon>Draconibacterium</taxon>
    </lineage>
</organism>
<feature type="domain" description="EamA" evidence="2">
    <location>
        <begin position="4"/>
        <end position="133"/>
    </location>
</feature>
<sequence length="294" mass="33583">MKKSYLLLHSAVIFLGFSGVFGKLISLNEGLITWYRVFFSAIILYIVLKLLKIRNTICFREKVNIAKVGILITLSWVLFFASIKYSNISIGVICYCMASFFTAIFEPLINKRRFRPSEFVLSVITLLGISLIFRFDSSYRLGIVLGVIAPAFASLYTVYNERLVKTYDSKLINYYQMLGGTFGLGIFLPLYLHYFPTETIIPGIRDIFYLLLLALFCTVGVYVSLTSILKRLSAFTVNLSLNLEPVYAILIAFLFFGEYKQINFSFYIGLFFVVLSVGLQILISLRQSRRVDII</sequence>
<dbReference type="Proteomes" id="UP000474630">
    <property type="component" value="Chromosome"/>
</dbReference>
<gene>
    <name evidence="3" type="ORF">G0Q07_16215</name>
</gene>
<dbReference type="GO" id="GO:0016020">
    <property type="term" value="C:membrane"/>
    <property type="evidence" value="ECO:0007669"/>
    <property type="project" value="InterPro"/>
</dbReference>
<keyword evidence="1" id="KW-0812">Transmembrane</keyword>
<keyword evidence="1" id="KW-0472">Membrane</keyword>
<feature type="transmembrane region" description="Helical" evidence="1">
    <location>
        <begin position="88"/>
        <end position="105"/>
    </location>
</feature>
<keyword evidence="1" id="KW-1133">Transmembrane helix</keyword>
<dbReference type="KEGG" id="drc:G0Q07_16215"/>
<feature type="transmembrane region" description="Helical" evidence="1">
    <location>
        <begin position="32"/>
        <end position="51"/>
    </location>
</feature>
<feature type="transmembrane region" description="Helical" evidence="1">
    <location>
        <begin position="262"/>
        <end position="285"/>
    </location>
</feature>